<evidence type="ECO:0000256" key="1">
    <source>
        <dbReference type="SAM" id="SignalP"/>
    </source>
</evidence>
<comment type="caution">
    <text evidence="2">The sequence shown here is derived from an EMBL/GenBank/DDBJ whole genome shotgun (WGS) entry which is preliminary data.</text>
</comment>
<reference evidence="2" key="1">
    <citation type="submission" date="2019-10" db="EMBL/GenBank/DDBJ databases">
        <title>The sequence and de novo assembly of the wild yak genome.</title>
        <authorList>
            <person name="Liu Y."/>
        </authorList>
    </citation>
    <scope>NUCLEOTIDE SEQUENCE [LARGE SCALE GENOMIC DNA]</scope>
    <source>
        <strain evidence="2">WY2019</strain>
    </source>
</reference>
<keyword evidence="3" id="KW-1185">Reference proteome</keyword>
<protein>
    <recommendedName>
        <fullName evidence="4">Snake toxin/toxin-like domain-containing protein</fullName>
    </recommendedName>
</protein>
<proteinExistence type="predicted"/>
<keyword evidence="1" id="KW-0732">Signal</keyword>
<evidence type="ECO:0000313" key="3">
    <source>
        <dbReference type="Proteomes" id="UP000322234"/>
    </source>
</evidence>
<dbReference type="EMBL" id="VBQZ03000132">
    <property type="protein sequence ID" value="MXQ95338.1"/>
    <property type="molecule type" value="Genomic_DNA"/>
</dbReference>
<evidence type="ECO:0008006" key="4">
    <source>
        <dbReference type="Google" id="ProtNLM"/>
    </source>
</evidence>
<feature type="chain" id="PRO_5025343013" description="Snake toxin/toxin-like domain-containing protein" evidence="1">
    <location>
        <begin position="22"/>
        <end position="90"/>
    </location>
</feature>
<evidence type="ECO:0000313" key="2">
    <source>
        <dbReference type="EMBL" id="MXQ95338.1"/>
    </source>
</evidence>
<gene>
    <name evidence="2" type="ORF">E5288_WYG005084</name>
</gene>
<feature type="signal peptide" evidence="1">
    <location>
        <begin position="1"/>
        <end position="21"/>
    </location>
</feature>
<accession>A0A6B0RYU4</accession>
<sequence length="90" mass="9298">MLAGHAVALLCLTWGAYQSLAIPRVTECGLSCPQGRFIIRGAGWGGVRACVDAQLRKCCGTELVLGGQAPRGEDVARNVVSGTFTVPAAP</sequence>
<organism evidence="2 3">
    <name type="scientific">Bos mutus</name>
    <name type="common">wild yak</name>
    <dbReference type="NCBI Taxonomy" id="72004"/>
    <lineage>
        <taxon>Eukaryota</taxon>
        <taxon>Metazoa</taxon>
        <taxon>Chordata</taxon>
        <taxon>Craniata</taxon>
        <taxon>Vertebrata</taxon>
        <taxon>Euteleostomi</taxon>
        <taxon>Mammalia</taxon>
        <taxon>Eutheria</taxon>
        <taxon>Laurasiatheria</taxon>
        <taxon>Artiodactyla</taxon>
        <taxon>Ruminantia</taxon>
        <taxon>Pecora</taxon>
        <taxon>Bovidae</taxon>
        <taxon>Bovinae</taxon>
        <taxon>Bos</taxon>
    </lineage>
</organism>
<name>A0A6B0RYU4_9CETA</name>
<dbReference type="Proteomes" id="UP000322234">
    <property type="component" value="Unassembled WGS sequence"/>
</dbReference>
<dbReference type="AlphaFoldDB" id="A0A6B0RYU4"/>